<keyword evidence="3" id="KW-1185">Reference proteome</keyword>
<proteinExistence type="predicted"/>
<keyword evidence="1" id="KW-1133">Transmembrane helix</keyword>
<evidence type="ECO:0000313" key="2">
    <source>
        <dbReference type="EMBL" id="KAH7250257.1"/>
    </source>
</evidence>
<dbReference type="Proteomes" id="UP000720189">
    <property type="component" value="Unassembled WGS sequence"/>
</dbReference>
<reference evidence="2" key="1">
    <citation type="journal article" date="2021" name="Nat. Commun.">
        <title>Genetic determinants of endophytism in the Arabidopsis root mycobiome.</title>
        <authorList>
            <person name="Mesny F."/>
            <person name="Miyauchi S."/>
            <person name="Thiergart T."/>
            <person name="Pickel B."/>
            <person name="Atanasova L."/>
            <person name="Karlsson M."/>
            <person name="Huettel B."/>
            <person name="Barry K.W."/>
            <person name="Haridas S."/>
            <person name="Chen C."/>
            <person name="Bauer D."/>
            <person name="Andreopoulos W."/>
            <person name="Pangilinan J."/>
            <person name="LaButti K."/>
            <person name="Riley R."/>
            <person name="Lipzen A."/>
            <person name="Clum A."/>
            <person name="Drula E."/>
            <person name="Henrissat B."/>
            <person name="Kohler A."/>
            <person name="Grigoriev I.V."/>
            <person name="Martin F.M."/>
            <person name="Hacquard S."/>
        </authorList>
    </citation>
    <scope>NUCLEOTIDE SEQUENCE</scope>
    <source>
        <strain evidence="2">MPI-CAGE-AT-0023</strain>
    </source>
</reference>
<feature type="transmembrane region" description="Helical" evidence="1">
    <location>
        <begin position="25"/>
        <end position="44"/>
    </location>
</feature>
<dbReference type="RefSeq" id="XP_046049576.1">
    <property type="nucleotide sequence ID" value="XM_046199507.1"/>
</dbReference>
<keyword evidence="1" id="KW-0812">Transmembrane</keyword>
<protein>
    <submittedName>
        <fullName evidence="2">Uncharacterized protein</fullName>
    </submittedName>
</protein>
<dbReference type="GeneID" id="70229461"/>
<evidence type="ECO:0000256" key="1">
    <source>
        <dbReference type="SAM" id="Phobius"/>
    </source>
</evidence>
<name>A0A9P9K5L4_FUSRE</name>
<gene>
    <name evidence="2" type="ORF">BKA55DRAFT_690487</name>
</gene>
<keyword evidence="1" id="KW-0472">Membrane</keyword>
<sequence length="197" mass="22733">MVKSEVCQCWHWQIKDADSDSHFKLRALGILSLIIIITITTNVATPQAMTDDEITKQHLTLSSKYFPRRFEQEFPGLKSSPSQRRSIQVRLCKWYNWQENFEATKGGVYKLAKDTAAEGLIEQLGETEIKTSFFEWSVDATFWALWFIGLPQNKRPLWPWAKSPRLEAGEGSSKDFAQLKAEYDRKGSLIDNEVLQK</sequence>
<comment type="caution">
    <text evidence="2">The sequence shown here is derived from an EMBL/GenBank/DDBJ whole genome shotgun (WGS) entry which is preliminary data.</text>
</comment>
<dbReference type="EMBL" id="JAGMUX010000008">
    <property type="protein sequence ID" value="KAH7250257.1"/>
    <property type="molecule type" value="Genomic_DNA"/>
</dbReference>
<evidence type="ECO:0000313" key="3">
    <source>
        <dbReference type="Proteomes" id="UP000720189"/>
    </source>
</evidence>
<organism evidence="2 3">
    <name type="scientific">Fusarium redolens</name>
    <dbReference type="NCBI Taxonomy" id="48865"/>
    <lineage>
        <taxon>Eukaryota</taxon>
        <taxon>Fungi</taxon>
        <taxon>Dikarya</taxon>
        <taxon>Ascomycota</taxon>
        <taxon>Pezizomycotina</taxon>
        <taxon>Sordariomycetes</taxon>
        <taxon>Hypocreomycetidae</taxon>
        <taxon>Hypocreales</taxon>
        <taxon>Nectriaceae</taxon>
        <taxon>Fusarium</taxon>
        <taxon>Fusarium redolens species complex</taxon>
    </lineage>
</organism>
<accession>A0A9P9K5L4</accession>
<dbReference type="AlphaFoldDB" id="A0A9P9K5L4"/>